<feature type="region of interest" description="Disordered" evidence="5">
    <location>
        <begin position="1"/>
        <end position="24"/>
    </location>
</feature>
<keyword evidence="3" id="KW-0238">DNA-binding</keyword>
<dbReference type="Gene3D" id="1.20.120.1810">
    <property type="match status" value="1"/>
</dbReference>
<dbReference type="PRINTS" id="PR00046">
    <property type="entry name" value="SIGMA70FCT"/>
</dbReference>
<dbReference type="GO" id="GO:0003677">
    <property type="term" value="F:DNA binding"/>
    <property type="evidence" value="ECO:0007669"/>
    <property type="project" value="UniProtKB-KW"/>
</dbReference>
<dbReference type="EMBL" id="QUAL01000340">
    <property type="protein sequence ID" value="RIQ14508.1"/>
    <property type="molecule type" value="Genomic_DNA"/>
</dbReference>
<evidence type="ECO:0000256" key="5">
    <source>
        <dbReference type="SAM" id="MobiDB-lite"/>
    </source>
</evidence>
<feature type="domain" description="RNA polymerase sigma-70 region 3" evidence="6">
    <location>
        <begin position="191"/>
        <end position="253"/>
    </location>
</feature>
<name>A0A418KJE4_9ACTN</name>
<dbReference type="PANTHER" id="PTHR30385">
    <property type="entry name" value="SIGMA FACTOR F FLAGELLAR"/>
    <property type="match status" value="1"/>
</dbReference>
<dbReference type="Gene3D" id="1.10.10.10">
    <property type="entry name" value="Winged helix-like DNA-binding domain superfamily/Winged helix DNA-binding domain"/>
    <property type="match status" value="2"/>
</dbReference>
<evidence type="ECO:0000259" key="8">
    <source>
        <dbReference type="Pfam" id="PF04545"/>
    </source>
</evidence>
<dbReference type="OrthoDB" id="9804285at2"/>
<accession>A0A418KJE4</accession>
<dbReference type="Pfam" id="PF04539">
    <property type="entry name" value="Sigma70_r3"/>
    <property type="match status" value="1"/>
</dbReference>
<dbReference type="InterPro" id="IPR014322">
    <property type="entry name" value="RNA_pol_sigma-B/F/G"/>
</dbReference>
<evidence type="ECO:0000259" key="7">
    <source>
        <dbReference type="Pfam" id="PF04542"/>
    </source>
</evidence>
<dbReference type="InterPro" id="IPR007627">
    <property type="entry name" value="RNA_pol_sigma70_r2"/>
</dbReference>
<dbReference type="InterPro" id="IPR000943">
    <property type="entry name" value="RNA_pol_sigma70"/>
</dbReference>
<dbReference type="Proteomes" id="UP000284057">
    <property type="component" value="Unassembled WGS sequence"/>
</dbReference>
<comment type="caution">
    <text evidence="9">The sequence shown here is derived from an EMBL/GenBank/DDBJ whole genome shotgun (WGS) entry which is preliminary data.</text>
</comment>
<gene>
    <name evidence="9" type="ORF">DY240_24460</name>
</gene>
<dbReference type="InterPro" id="IPR013325">
    <property type="entry name" value="RNA_pol_sigma_r2"/>
</dbReference>
<feature type="domain" description="RNA polymerase sigma-70 region 2" evidence="7">
    <location>
        <begin position="114"/>
        <end position="180"/>
    </location>
</feature>
<proteinExistence type="predicted"/>
<dbReference type="Pfam" id="PF04542">
    <property type="entry name" value="Sigma70_r2"/>
    <property type="match status" value="1"/>
</dbReference>
<dbReference type="InterPro" id="IPR013324">
    <property type="entry name" value="RNA_pol_sigma_r3/r4-like"/>
</dbReference>
<dbReference type="InterPro" id="IPR007624">
    <property type="entry name" value="RNA_pol_sigma70_r3"/>
</dbReference>
<evidence type="ECO:0000313" key="10">
    <source>
        <dbReference type="Proteomes" id="UP000284057"/>
    </source>
</evidence>
<evidence type="ECO:0000259" key="6">
    <source>
        <dbReference type="Pfam" id="PF04539"/>
    </source>
</evidence>
<sequence>MDGAVGAGRRGAFAGRGRPGVHHAAEEAGLSQAVGAAEARLTSEATEPAGPVVDVVRPVITVGPLDAEPVEPADGEATRGTVDRAKSRALLELLASLEADDPARAEVRNRLTTLHLPLAEHLARRFAGRGEPYEDLVQVATIGLIKAIDRYDPGRGAEFSTYATPTILGEIKRWFRDKGWAIRVPRRLQELRLSISTATTELLQQLGRSPTIAELAQATRTTEDEVLEALETAAAYSTVSLDSPEPGENAPSTIETIGHDDEALEGVENRETLARMLDGLPERERRIIVLRFFRGMTQSQIAGEIGISQMHVSRLLARTLIQLREGMFR</sequence>
<evidence type="ECO:0000313" key="9">
    <source>
        <dbReference type="EMBL" id="RIQ14508.1"/>
    </source>
</evidence>
<dbReference type="InterPro" id="IPR014284">
    <property type="entry name" value="RNA_pol_sigma-70_dom"/>
</dbReference>
<keyword evidence="2" id="KW-0731">Sigma factor</keyword>
<keyword evidence="1" id="KW-0805">Transcription regulation</keyword>
<dbReference type="NCBIfam" id="TIGR02980">
    <property type="entry name" value="SigBFG"/>
    <property type="match status" value="1"/>
</dbReference>
<dbReference type="SUPFAM" id="SSF88659">
    <property type="entry name" value="Sigma3 and sigma4 domains of RNA polymerase sigma factors"/>
    <property type="match status" value="2"/>
</dbReference>
<evidence type="ECO:0000256" key="3">
    <source>
        <dbReference type="ARBA" id="ARBA00023125"/>
    </source>
</evidence>
<keyword evidence="10" id="KW-1185">Reference proteome</keyword>
<feature type="domain" description="RNA polymerase sigma-70 region 4" evidence="8">
    <location>
        <begin position="277"/>
        <end position="325"/>
    </location>
</feature>
<dbReference type="InterPro" id="IPR036388">
    <property type="entry name" value="WH-like_DNA-bd_sf"/>
</dbReference>
<reference evidence="9 10" key="1">
    <citation type="submission" date="2018-09" db="EMBL/GenBank/DDBJ databases">
        <title>Isolation, diversity and antifungal activity of actinobacteria from wheat.</title>
        <authorList>
            <person name="Han C."/>
        </authorList>
    </citation>
    <scope>NUCLEOTIDE SEQUENCE [LARGE SCALE GENOMIC DNA]</scope>
    <source>
        <strain evidence="9 10">NEAU-YY265</strain>
    </source>
</reference>
<dbReference type="AlphaFoldDB" id="A0A418KJE4"/>
<evidence type="ECO:0000256" key="2">
    <source>
        <dbReference type="ARBA" id="ARBA00023082"/>
    </source>
</evidence>
<dbReference type="PANTHER" id="PTHR30385:SF4">
    <property type="entry name" value="RNA POLYMERASE SIGMA-E FACTOR"/>
    <property type="match status" value="1"/>
</dbReference>
<evidence type="ECO:0000256" key="1">
    <source>
        <dbReference type="ARBA" id="ARBA00023015"/>
    </source>
</evidence>
<dbReference type="CDD" id="cd06171">
    <property type="entry name" value="Sigma70_r4"/>
    <property type="match status" value="1"/>
</dbReference>
<dbReference type="GO" id="GO:0016987">
    <property type="term" value="F:sigma factor activity"/>
    <property type="evidence" value="ECO:0007669"/>
    <property type="project" value="UniProtKB-KW"/>
</dbReference>
<keyword evidence="4" id="KW-0804">Transcription</keyword>
<evidence type="ECO:0000256" key="4">
    <source>
        <dbReference type="ARBA" id="ARBA00023163"/>
    </source>
</evidence>
<dbReference type="InterPro" id="IPR007630">
    <property type="entry name" value="RNA_pol_sigma70_r4"/>
</dbReference>
<dbReference type="NCBIfam" id="TIGR02937">
    <property type="entry name" value="sigma70-ECF"/>
    <property type="match status" value="1"/>
</dbReference>
<dbReference type="GO" id="GO:0006352">
    <property type="term" value="P:DNA-templated transcription initiation"/>
    <property type="evidence" value="ECO:0007669"/>
    <property type="project" value="InterPro"/>
</dbReference>
<organism evidence="9 10">
    <name type="scientific">Jiangella rhizosphaerae</name>
    <dbReference type="NCBI Taxonomy" id="2293569"/>
    <lineage>
        <taxon>Bacteria</taxon>
        <taxon>Bacillati</taxon>
        <taxon>Actinomycetota</taxon>
        <taxon>Actinomycetes</taxon>
        <taxon>Jiangellales</taxon>
        <taxon>Jiangellaceae</taxon>
        <taxon>Jiangella</taxon>
    </lineage>
</organism>
<dbReference type="Pfam" id="PF04545">
    <property type="entry name" value="Sigma70_r4"/>
    <property type="match status" value="1"/>
</dbReference>
<dbReference type="SUPFAM" id="SSF88946">
    <property type="entry name" value="Sigma2 domain of RNA polymerase sigma factors"/>
    <property type="match status" value="1"/>
</dbReference>
<protein>
    <submittedName>
        <fullName evidence="9">RNA polymerase sigma factor SigF</fullName>
    </submittedName>
</protein>